<organism evidence="1 2">
    <name type="scientific">Paenibacillus larvae subsp. larvae</name>
    <dbReference type="NCBI Taxonomy" id="147375"/>
    <lineage>
        <taxon>Bacteria</taxon>
        <taxon>Bacillati</taxon>
        <taxon>Bacillota</taxon>
        <taxon>Bacilli</taxon>
        <taxon>Bacillales</taxon>
        <taxon>Paenibacillaceae</taxon>
        <taxon>Paenibacillus</taxon>
    </lineage>
</organism>
<sequence length="233" mass="26801">MKIEEGIQFNHIHTSEYHLSLISREGNPPEKKRVTESVPFMQGEYDFSWMLGYVPYENRTLRYNFLLVNYKYEDRKVLETALSNWSLGAKRQKLVDDAVPGYYFLAECIKFEFADTYHGLEVKLTFDAYPFKIAEMEEGNDLWDPFNFELDVAQTTTFDVDGSVNVTLYNPGANNVNPTIKTTAPMKIMKDGITYDVPEGESSSLDFILTIGENELTIEGKGTVSFHFYKELV</sequence>
<dbReference type="GeneID" id="64220181"/>
<dbReference type="Gene3D" id="2.40.30.200">
    <property type="match status" value="1"/>
</dbReference>
<accession>A0A2L1U4U7</accession>
<gene>
    <name evidence="1" type="ORF">ERICIII_03838</name>
</gene>
<reference evidence="2" key="1">
    <citation type="submission" date="2017-02" db="EMBL/GenBank/DDBJ databases">
        <title>Delineation of Paenibacillus larvae strains originating from foulbrood outbreaks.</title>
        <authorList>
            <person name="Beims H."/>
            <person name="Bunk B."/>
            <person name="Sproeer C."/>
            <person name="Mohr K.I."/>
            <person name="Pradella S."/>
            <person name="Guenther G."/>
            <person name="Rohde M."/>
            <person name="von der Ohe W."/>
            <person name="Steinert M."/>
        </authorList>
    </citation>
    <scope>NUCLEOTIDE SEQUENCE [LARGE SCALE GENOMIC DNA]</scope>
    <source>
        <strain evidence="2">Eric_III</strain>
    </source>
</reference>
<evidence type="ECO:0000313" key="1">
    <source>
        <dbReference type="EMBL" id="AVF27942.1"/>
    </source>
</evidence>
<proteinExistence type="predicted"/>
<dbReference type="Proteomes" id="UP000239833">
    <property type="component" value="Chromosome"/>
</dbReference>
<dbReference type="RefSeq" id="WP_077995913.1">
    <property type="nucleotide sequence ID" value="NZ_CP019655.1"/>
</dbReference>
<dbReference type="STRING" id="147375.BXP28_02295"/>
<dbReference type="AlphaFoldDB" id="A0A2L1U4U7"/>
<name>A0A2L1U4U7_9BACL</name>
<dbReference type="EMBL" id="CP019655">
    <property type="protein sequence ID" value="AVF27942.1"/>
    <property type="molecule type" value="Genomic_DNA"/>
</dbReference>
<evidence type="ECO:0000313" key="2">
    <source>
        <dbReference type="Proteomes" id="UP000239833"/>
    </source>
</evidence>
<protein>
    <submittedName>
        <fullName evidence="1">Phage-related protein</fullName>
    </submittedName>
</protein>